<gene>
    <name evidence="1" type="ORF">L6164_001313</name>
</gene>
<comment type="caution">
    <text evidence="1">The sequence shown here is derived from an EMBL/GenBank/DDBJ whole genome shotgun (WGS) entry which is preliminary data.</text>
</comment>
<protein>
    <submittedName>
        <fullName evidence="1">Uncharacterized protein</fullName>
    </submittedName>
</protein>
<dbReference type="Proteomes" id="UP000828941">
    <property type="component" value="Chromosome 1"/>
</dbReference>
<evidence type="ECO:0000313" key="1">
    <source>
        <dbReference type="EMBL" id="KAI4357360.1"/>
    </source>
</evidence>
<evidence type="ECO:0000313" key="2">
    <source>
        <dbReference type="Proteomes" id="UP000828941"/>
    </source>
</evidence>
<sequence>MGNSGSTNMIVAAAAAVATGVASGLYSLSSSLDSVPNSHESLQLHSTHSSSGSSPNRRDSSELDIVQSSLGSVPNSHDSGKLASELDNLQSRLGSVPNSHDSGKLVSELENLQSSLDLVPDSCLIYLPLGSGLGSASADGSVSIGWQFPPIGWVKCNVDGSSRKAHRSAGCGGVYRDGQGKWLCGFARKLKYCNSMKAETYAIYTGLARAWRLGFRQIIIESDAKSAVDLVNKGCSSRHSLAKPVKNARKYLRKEWHVTIVYVPREYNRAADWLSKFAHDLEVGVHELKKPPKRCSKIIFQDKALASCLPGSIAS</sequence>
<proteinExistence type="predicted"/>
<dbReference type="EMBL" id="CM039426">
    <property type="protein sequence ID" value="KAI4357360.1"/>
    <property type="molecule type" value="Genomic_DNA"/>
</dbReference>
<name>A0ACB9Q9Q6_BAUVA</name>
<keyword evidence="2" id="KW-1185">Reference proteome</keyword>
<organism evidence="1 2">
    <name type="scientific">Bauhinia variegata</name>
    <name type="common">Purple orchid tree</name>
    <name type="synonym">Phanera variegata</name>
    <dbReference type="NCBI Taxonomy" id="167791"/>
    <lineage>
        <taxon>Eukaryota</taxon>
        <taxon>Viridiplantae</taxon>
        <taxon>Streptophyta</taxon>
        <taxon>Embryophyta</taxon>
        <taxon>Tracheophyta</taxon>
        <taxon>Spermatophyta</taxon>
        <taxon>Magnoliopsida</taxon>
        <taxon>eudicotyledons</taxon>
        <taxon>Gunneridae</taxon>
        <taxon>Pentapetalae</taxon>
        <taxon>rosids</taxon>
        <taxon>fabids</taxon>
        <taxon>Fabales</taxon>
        <taxon>Fabaceae</taxon>
        <taxon>Cercidoideae</taxon>
        <taxon>Cercideae</taxon>
        <taxon>Bauhiniinae</taxon>
        <taxon>Bauhinia</taxon>
    </lineage>
</organism>
<accession>A0ACB9Q9Q6</accession>
<reference evidence="1 2" key="1">
    <citation type="journal article" date="2022" name="DNA Res.">
        <title>Chromosomal-level genome assembly of the orchid tree Bauhinia variegata (Leguminosae; Cercidoideae) supports the allotetraploid origin hypothesis of Bauhinia.</title>
        <authorList>
            <person name="Zhong Y."/>
            <person name="Chen Y."/>
            <person name="Zheng D."/>
            <person name="Pang J."/>
            <person name="Liu Y."/>
            <person name="Luo S."/>
            <person name="Meng S."/>
            <person name="Qian L."/>
            <person name="Wei D."/>
            <person name="Dai S."/>
            <person name="Zhou R."/>
        </authorList>
    </citation>
    <scope>NUCLEOTIDE SEQUENCE [LARGE SCALE GENOMIC DNA]</scope>
    <source>
        <strain evidence="1">BV-YZ2020</strain>
    </source>
</reference>